<dbReference type="AlphaFoldDB" id="B3S6Q4"/>
<dbReference type="eggNOG" id="ENOG502QWR9">
    <property type="taxonomic scope" value="Eukaryota"/>
</dbReference>
<feature type="domain" description="SYO1-like TPR repeats" evidence="3">
    <location>
        <begin position="470"/>
        <end position="594"/>
    </location>
</feature>
<dbReference type="Proteomes" id="UP000009022">
    <property type="component" value="Unassembled WGS sequence"/>
</dbReference>
<dbReference type="GO" id="GO:0051082">
    <property type="term" value="F:unfolded protein binding"/>
    <property type="evidence" value="ECO:0000318"/>
    <property type="project" value="GO_Central"/>
</dbReference>
<dbReference type="STRING" id="10228.B3S6Q4"/>
<dbReference type="PANTHER" id="PTHR13347">
    <property type="entry name" value="HEAT REPEAT-CONTAINING PROTEIN 3"/>
    <property type="match status" value="1"/>
</dbReference>
<evidence type="ECO:0000256" key="2">
    <source>
        <dbReference type="SAM" id="MobiDB-lite"/>
    </source>
</evidence>
<keyword evidence="5" id="KW-1185">Reference proteome</keyword>
<reference evidence="4 5" key="1">
    <citation type="journal article" date="2008" name="Nature">
        <title>The Trichoplax genome and the nature of placozoans.</title>
        <authorList>
            <person name="Srivastava M."/>
            <person name="Begovic E."/>
            <person name="Chapman J."/>
            <person name="Putnam N.H."/>
            <person name="Hellsten U."/>
            <person name="Kawashima T."/>
            <person name="Kuo A."/>
            <person name="Mitros T."/>
            <person name="Salamov A."/>
            <person name="Carpenter M.L."/>
            <person name="Signorovitch A.Y."/>
            <person name="Moreno M.A."/>
            <person name="Kamm K."/>
            <person name="Grimwood J."/>
            <person name="Schmutz J."/>
            <person name="Shapiro H."/>
            <person name="Grigoriev I.V."/>
            <person name="Buss L.W."/>
            <person name="Schierwater B."/>
            <person name="Dellaporta S.L."/>
            <person name="Rokhsar D.S."/>
        </authorList>
    </citation>
    <scope>NUCLEOTIDE SEQUENCE [LARGE SCALE GENOMIC DNA]</scope>
    <source>
        <strain evidence="4 5">Grell-BS-1999</strain>
    </source>
</reference>
<dbReference type="GeneID" id="6757163"/>
<evidence type="ECO:0000259" key="3">
    <source>
        <dbReference type="Pfam" id="PF25567"/>
    </source>
</evidence>
<dbReference type="SUPFAM" id="SSF48371">
    <property type="entry name" value="ARM repeat"/>
    <property type="match status" value="1"/>
</dbReference>
<dbReference type="HOGENOM" id="CLU_028600_0_0_1"/>
<dbReference type="InterPro" id="IPR016024">
    <property type="entry name" value="ARM-type_fold"/>
</dbReference>
<feature type="domain" description="SYO1-like TPR repeats" evidence="3">
    <location>
        <begin position="376"/>
        <end position="463"/>
    </location>
</feature>
<dbReference type="FunCoup" id="B3S6Q4">
    <property type="interactions" value="593"/>
</dbReference>
<name>B3S6Q4_TRIAD</name>
<dbReference type="RefSeq" id="XP_002115807.1">
    <property type="nucleotide sequence ID" value="XM_002115771.1"/>
</dbReference>
<feature type="region of interest" description="Disordered" evidence="2">
    <location>
        <begin position="338"/>
        <end position="358"/>
    </location>
</feature>
<feature type="region of interest" description="Disordered" evidence="2">
    <location>
        <begin position="1"/>
        <end position="22"/>
    </location>
</feature>
<evidence type="ECO:0000313" key="4">
    <source>
        <dbReference type="EMBL" id="EDV21659.1"/>
    </source>
</evidence>
<sequence>MGKSNLGQKRGKKSKKSNAAPAVGTTFNSVDIPILGKLSSKDDSERQCACTSLASIVLDENNLPHLLKNNVIGKLGVLLCDDNINVIQAAAGTLRNIAINAGPDVCQRMVSKDQILESLSSSLNMVGILGMLNQPGRNDENTERESIAVDSLDHILNVLWNICENSSDAIHYVNLEKLPLLVIQCISLPSASKCLQISAAQCLYTITEDNPASGQHLCKSQDHLKVIDTILSSDGNDSHYFLLKVLIAGTMMNVKSTIEAEAWEKALGTVANVLRQVLTFNAVTEMTSMVKILQADTETNDSLMKRSFDDQLENIANFLNAQQIALEIIANAFLSEEDDNDDNDEWQDLSDGLENEDEMEEDSDFNAIPNFANNSEVYTAFNNYQLPMTILKKIEFADQNLYATYQAHVRGRPLLRKLDAIQVRALSCLDNMFSLADVDLQCDQDALEAIWNALFQLGFGHTAEYLNNSSISDHTKAGLVGLLGIAGQMAKTWENDSGLQVLRLTGTVLCVLSQKEDNLWLAAEAVDSLIDIFADGNVADTVAKQLRVVEHLQQLLPRMKSKMKSERANLGKKFHFVDNVRLNLVRFIKYKNEQTP</sequence>
<comment type="similarity">
    <text evidence="1">Belongs to the nuclear import and ribosome assembly adapter family.</text>
</comment>
<dbReference type="EMBL" id="DS985252">
    <property type="protein sequence ID" value="EDV21659.1"/>
    <property type="molecule type" value="Genomic_DNA"/>
</dbReference>
<dbReference type="CTD" id="6757163"/>
<dbReference type="OMA" id="ENELHAD"/>
<dbReference type="PANTHER" id="PTHR13347:SF1">
    <property type="entry name" value="HEAT REPEAT-CONTAINING PROTEIN 3"/>
    <property type="match status" value="1"/>
</dbReference>
<evidence type="ECO:0000313" key="5">
    <source>
        <dbReference type="Proteomes" id="UP000009022"/>
    </source>
</evidence>
<organism evidence="4 5">
    <name type="scientific">Trichoplax adhaerens</name>
    <name type="common">Trichoplax reptans</name>
    <dbReference type="NCBI Taxonomy" id="10228"/>
    <lineage>
        <taxon>Eukaryota</taxon>
        <taxon>Metazoa</taxon>
        <taxon>Placozoa</taxon>
        <taxon>Uniplacotomia</taxon>
        <taxon>Trichoplacea</taxon>
        <taxon>Trichoplacidae</taxon>
        <taxon>Trichoplax</taxon>
    </lineage>
</organism>
<dbReference type="OrthoDB" id="288703at2759"/>
<dbReference type="InterPro" id="IPR052616">
    <property type="entry name" value="SYO1-like"/>
</dbReference>
<dbReference type="Pfam" id="PF25567">
    <property type="entry name" value="TPR_SYO1"/>
    <property type="match status" value="2"/>
</dbReference>
<gene>
    <name evidence="4" type="ORF">TRIADDRAFT_59888</name>
</gene>
<proteinExistence type="inferred from homology"/>
<protein>
    <recommendedName>
        <fullName evidence="3">SYO1-like TPR repeats domain-containing protein</fullName>
    </recommendedName>
</protein>
<dbReference type="InterPro" id="IPR057990">
    <property type="entry name" value="TPR_SYO1"/>
</dbReference>
<dbReference type="KEGG" id="tad:TRIADDRAFT_59888"/>
<dbReference type="PhylomeDB" id="B3S6Q4"/>
<accession>B3S6Q4</accession>
<evidence type="ECO:0000256" key="1">
    <source>
        <dbReference type="ARBA" id="ARBA00049983"/>
    </source>
</evidence>
<dbReference type="InterPro" id="IPR011989">
    <property type="entry name" value="ARM-like"/>
</dbReference>
<dbReference type="InParanoid" id="B3S6Q4"/>
<dbReference type="GO" id="GO:0042273">
    <property type="term" value="P:ribosomal large subunit biogenesis"/>
    <property type="evidence" value="ECO:0000318"/>
    <property type="project" value="GO_Central"/>
</dbReference>
<dbReference type="GO" id="GO:0006606">
    <property type="term" value="P:protein import into nucleus"/>
    <property type="evidence" value="ECO:0000318"/>
    <property type="project" value="GO_Central"/>
</dbReference>
<dbReference type="Gene3D" id="1.25.10.10">
    <property type="entry name" value="Leucine-rich Repeat Variant"/>
    <property type="match status" value="1"/>
</dbReference>